<name>A0A2P2IQ02_RHIMU</name>
<dbReference type="EMBL" id="GGEC01002784">
    <property type="protein sequence ID" value="MBW83267.1"/>
    <property type="molecule type" value="Transcribed_RNA"/>
</dbReference>
<reference evidence="1" key="1">
    <citation type="submission" date="2018-02" db="EMBL/GenBank/DDBJ databases">
        <title>Rhizophora mucronata_Transcriptome.</title>
        <authorList>
            <person name="Meera S.P."/>
            <person name="Sreeshan A."/>
            <person name="Augustine A."/>
        </authorList>
    </citation>
    <scope>NUCLEOTIDE SEQUENCE</scope>
    <source>
        <tissue evidence="1">Leaf</tissue>
    </source>
</reference>
<sequence>MVPLLSGAWICFGSNDPLCLYISELGCCPWLSHVLSENLMLLYL</sequence>
<evidence type="ECO:0000313" key="1">
    <source>
        <dbReference type="EMBL" id="MBW83267.1"/>
    </source>
</evidence>
<organism evidence="1">
    <name type="scientific">Rhizophora mucronata</name>
    <name type="common">Asiatic mangrove</name>
    <dbReference type="NCBI Taxonomy" id="61149"/>
    <lineage>
        <taxon>Eukaryota</taxon>
        <taxon>Viridiplantae</taxon>
        <taxon>Streptophyta</taxon>
        <taxon>Embryophyta</taxon>
        <taxon>Tracheophyta</taxon>
        <taxon>Spermatophyta</taxon>
        <taxon>Magnoliopsida</taxon>
        <taxon>eudicotyledons</taxon>
        <taxon>Gunneridae</taxon>
        <taxon>Pentapetalae</taxon>
        <taxon>rosids</taxon>
        <taxon>fabids</taxon>
        <taxon>Malpighiales</taxon>
        <taxon>Rhizophoraceae</taxon>
        <taxon>Rhizophora</taxon>
    </lineage>
</organism>
<dbReference type="AlphaFoldDB" id="A0A2P2IQ02"/>
<protein>
    <submittedName>
        <fullName evidence="1">Uncharacterized protein</fullName>
    </submittedName>
</protein>
<proteinExistence type="predicted"/>
<accession>A0A2P2IQ02</accession>